<dbReference type="Proteomes" id="UP001385389">
    <property type="component" value="Chromosome"/>
</dbReference>
<evidence type="ECO:0000313" key="1">
    <source>
        <dbReference type="EMBL" id="WWX22461.1"/>
    </source>
</evidence>
<sequence length="106" mass="11982">MVYAMLDKATALPALLRTLDRLPLGHALDLRTYKRNRSVLVRRVGEDAFAVAEDGFHREDFRVPFSGLKKLLKTLLKREFPRSTKIRVYDLGAACGEALPTGRKVI</sequence>
<dbReference type="EMBL" id="CP146609">
    <property type="protein sequence ID" value="WWX22461.1"/>
    <property type="molecule type" value="Genomic_DNA"/>
</dbReference>
<gene>
    <name evidence="1" type="ORF">V8V93_18720</name>
</gene>
<keyword evidence="2" id="KW-1185">Reference proteome</keyword>
<proteinExistence type="predicted"/>
<reference evidence="1 2" key="1">
    <citation type="submission" date="2024-03" db="EMBL/GenBank/DDBJ databases">
        <title>Phenotype and Genome Characterization of a Sulfate-Reducing Bacterium Pseudodesulfovibrio sp. strain 5S69, isolated from Petroleum Reservoir in Tatarstan (Russia).</title>
        <authorList>
            <person name="Bidzhieva S.K."/>
            <person name="Kadnikov V."/>
            <person name="Tourova T.P."/>
            <person name="Samigullina S.R."/>
            <person name="Sokolova D.S."/>
            <person name="Poltaraus A.B."/>
            <person name="Avtukh A.N."/>
            <person name="Tereshina V.M."/>
            <person name="Mardanov A.V."/>
            <person name="Nazina T.N."/>
        </authorList>
    </citation>
    <scope>NUCLEOTIDE SEQUENCE [LARGE SCALE GENOMIC DNA]</scope>
    <source>
        <strain evidence="1 2">5S69</strain>
    </source>
</reference>
<name>A0ABZ2IVE0_9BACT</name>
<accession>A0ABZ2IVE0</accession>
<evidence type="ECO:0000313" key="2">
    <source>
        <dbReference type="Proteomes" id="UP001385389"/>
    </source>
</evidence>
<organism evidence="1 2">
    <name type="scientific">Pseudodesulfovibrio methanolicus</name>
    <dbReference type="NCBI Taxonomy" id="3126690"/>
    <lineage>
        <taxon>Bacteria</taxon>
        <taxon>Pseudomonadati</taxon>
        <taxon>Thermodesulfobacteriota</taxon>
        <taxon>Desulfovibrionia</taxon>
        <taxon>Desulfovibrionales</taxon>
        <taxon>Desulfovibrionaceae</taxon>
    </lineage>
</organism>
<protein>
    <submittedName>
        <fullName evidence="1">Uncharacterized protein</fullName>
    </submittedName>
</protein>